<evidence type="ECO:0000313" key="2">
    <source>
        <dbReference type="EMBL" id="WIF96556.1"/>
    </source>
</evidence>
<proteinExistence type="predicted"/>
<keyword evidence="3" id="KW-1185">Reference proteome</keyword>
<dbReference type="RefSeq" id="WP_231416827.1">
    <property type="nucleotide sequence ID" value="NZ_CP126446.1"/>
</dbReference>
<sequence length="53" mass="5297">MGFLLFIIVVLAMVTSSFRTKNRDTYGDSDASGGDSSGFGLFGDGGDGGGGGE</sequence>
<feature type="region of interest" description="Disordered" evidence="1">
    <location>
        <begin position="21"/>
        <end position="53"/>
    </location>
</feature>
<gene>
    <name evidence="2" type="ORF">QNI29_12425</name>
</gene>
<dbReference type="EMBL" id="CP126446">
    <property type="protein sequence ID" value="WIF96556.1"/>
    <property type="molecule type" value="Genomic_DNA"/>
</dbReference>
<evidence type="ECO:0000256" key="1">
    <source>
        <dbReference type="SAM" id="MobiDB-lite"/>
    </source>
</evidence>
<protein>
    <submittedName>
        <fullName evidence="2">Uncharacterized protein</fullName>
    </submittedName>
</protein>
<evidence type="ECO:0000313" key="3">
    <source>
        <dbReference type="Proteomes" id="UP001236652"/>
    </source>
</evidence>
<accession>A0ABY8UUX8</accession>
<reference evidence="2 3" key="1">
    <citation type="submission" date="2023-05" db="EMBL/GenBank/DDBJ databases">
        <title>Comparative genomics reveals the evidence of polycyclic aromatic hydrocarbons degradation in moderately halophilic genus Pontibacillus.</title>
        <authorList>
            <person name="Yang H."/>
            <person name="Qian Z."/>
        </authorList>
    </citation>
    <scope>NUCLEOTIDE SEQUENCE [LARGE SCALE GENOMIC DNA]</scope>
    <source>
        <strain evidence="3">HN14</strain>
    </source>
</reference>
<dbReference type="Proteomes" id="UP001236652">
    <property type="component" value="Chromosome"/>
</dbReference>
<organism evidence="2 3">
    <name type="scientific">Pontibacillus chungwhensis</name>
    <dbReference type="NCBI Taxonomy" id="265426"/>
    <lineage>
        <taxon>Bacteria</taxon>
        <taxon>Bacillati</taxon>
        <taxon>Bacillota</taxon>
        <taxon>Bacilli</taxon>
        <taxon>Bacillales</taxon>
        <taxon>Bacillaceae</taxon>
        <taxon>Pontibacillus</taxon>
    </lineage>
</organism>
<feature type="compositionally biased region" description="Gly residues" evidence="1">
    <location>
        <begin position="35"/>
        <end position="53"/>
    </location>
</feature>
<name>A0ABY8UUX8_9BACI</name>